<evidence type="ECO:0000256" key="5">
    <source>
        <dbReference type="ARBA" id="ARBA00022801"/>
    </source>
</evidence>
<gene>
    <name evidence="8" type="ORF">BE08_12125</name>
</gene>
<dbReference type="Gene3D" id="2.60.40.10">
    <property type="entry name" value="Immunoglobulins"/>
    <property type="match status" value="1"/>
</dbReference>
<sequence>MNDAPLYRDAKQPVGRRVEDLLRRMTLDEKVGQLMQLDAQGDLEDAIGRMKVGSLLHCNGKDADAAIRRALGTRLGIPVLMADDGIHGHSFWAGATIFPTQLGMACSWDPGLLEKVARVTAIEMRATGLKWTFSPVLCLTRDLRWGRVGETFGEDPYLIGELACAMVRGYQGKGLDDPDAVLATAKHYAGYSETLGGRDASEANISRRYLRSYFLPPFERAARSGCMAFMTGYQSMDGIPATANRWLLTEVLKEEWGFKGIVVTDWNNVANLVFDQKICKDMAEAAAVAVRSGNDLMMATPQFYEGAQEAVRRGLLAEAEIDAVVRRVLSLKFSLGLFEDPGYSDERRIEEVIGCAAHRELNLEVARASLVLLKNDGLLPLAATAGGDAGSGPAAAPPRRIAVIGPNADDPIAQLGDWSLGSGQMSGGNGPEHPRSCIVTIVDGLRALAPAGCEVVHAAGCSVVSEDESGIAGAVELSRGADVVVLVLGDRIEFIGETKSTATLELMGGQRALADAIARTGVPTVVVLVNSKPLVLPRSVLGAAAIVEAFNPGMMGGQAVAEAIFGRLNPSGKLTISFPYHVGQQPVFYNQARGQHGSRYADLTQEPAFAFGFGLSYTRFAYSDLKVLTPSVAPGGTASFEVTVTNVGGREGVEIAQLYIEDLVTSSTWAVKELKAFRRLTLAAGEARTVRFDVPASELSILDAEGRRVVEPGELRVHIGASSRPEDLVSAGFVVA</sequence>
<proteinExistence type="inferred from homology"/>
<dbReference type="PANTHER" id="PTHR30620:SF16">
    <property type="entry name" value="LYSOSOMAL BETA GLUCOSIDASE"/>
    <property type="match status" value="1"/>
</dbReference>
<protein>
    <recommendedName>
        <fullName evidence="3">beta-glucosidase</fullName>
        <ecNumber evidence="3">3.2.1.21</ecNumber>
    </recommendedName>
</protein>
<dbReference type="SUPFAM" id="SSF52279">
    <property type="entry name" value="Beta-D-glucan exohydrolase, C-terminal domain"/>
    <property type="match status" value="1"/>
</dbReference>
<feature type="domain" description="Fibronectin type III-like" evidence="7">
    <location>
        <begin position="654"/>
        <end position="723"/>
    </location>
</feature>
<accession>A0A150PUJ0</accession>
<dbReference type="InterPro" id="IPR002772">
    <property type="entry name" value="Glyco_hydro_3_C"/>
</dbReference>
<comment type="caution">
    <text evidence="8">The sequence shown here is derived from an EMBL/GenBank/DDBJ whole genome shotgun (WGS) entry which is preliminary data.</text>
</comment>
<organism evidence="8 9">
    <name type="scientific">Sorangium cellulosum</name>
    <name type="common">Polyangium cellulosum</name>
    <dbReference type="NCBI Taxonomy" id="56"/>
    <lineage>
        <taxon>Bacteria</taxon>
        <taxon>Pseudomonadati</taxon>
        <taxon>Myxococcota</taxon>
        <taxon>Polyangia</taxon>
        <taxon>Polyangiales</taxon>
        <taxon>Polyangiaceae</taxon>
        <taxon>Sorangium</taxon>
    </lineage>
</organism>
<evidence type="ECO:0000256" key="4">
    <source>
        <dbReference type="ARBA" id="ARBA00022729"/>
    </source>
</evidence>
<comment type="catalytic activity">
    <reaction evidence="1">
        <text>Hydrolysis of terminal, non-reducing beta-D-glucosyl residues with release of beta-D-glucose.</text>
        <dbReference type="EC" id="3.2.1.21"/>
    </reaction>
</comment>
<dbReference type="SMART" id="SM01217">
    <property type="entry name" value="Fn3_like"/>
    <property type="match status" value="1"/>
</dbReference>
<dbReference type="Proteomes" id="UP000075420">
    <property type="component" value="Unassembled WGS sequence"/>
</dbReference>
<keyword evidence="5 8" id="KW-0378">Hydrolase</keyword>
<dbReference type="InterPro" id="IPR036881">
    <property type="entry name" value="Glyco_hydro_3_C_sf"/>
</dbReference>
<dbReference type="InterPro" id="IPR017853">
    <property type="entry name" value="GH"/>
</dbReference>
<dbReference type="Gene3D" id="3.20.20.300">
    <property type="entry name" value="Glycoside hydrolase, family 3, N-terminal domain"/>
    <property type="match status" value="1"/>
</dbReference>
<evidence type="ECO:0000259" key="7">
    <source>
        <dbReference type="SMART" id="SM01217"/>
    </source>
</evidence>
<evidence type="ECO:0000256" key="6">
    <source>
        <dbReference type="ARBA" id="ARBA00023295"/>
    </source>
</evidence>
<evidence type="ECO:0000256" key="3">
    <source>
        <dbReference type="ARBA" id="ARBA00012744"/>
    </source>
</evidence>
<dbReference type="AlphaFoldDB" id="A0A150PUJ0"/>
<dbReference type="GO" id="GO:0008422">
    <property type="term" value="F:beta-glucosidase activity"/>
    <property type="evidence" value="ECO:0007669"/>
    <property type="project" value="UniProtKB-EC"/>
</dbReference>
<dbReference type="InterPro" id="IPR051915">
    <property type="entry name" value="Cellulose_Degrad_GH3"/>
</dbReference>
<keyword evidence="4" id="KW-0732">Signal</keyword>
<dbReference type="Pfam" id="PF00933">
    <property type="entry name" value="Glyco_hydro_3"/>
    <property type="match status" value="1"/>
</dbReference>
<dbReference type="Pfam" id="PF01915">
    <property type="entry name" value="Glyco_hydro_3_C"/>
    <property type="match status" value="1"/>
</dbReference>
<dbReference type="PANTHER" id="PTHR30620">
    <property type="entry name" value="PERIPLASMIC BETA-GLUCOSIDASE-RELATED"/>
    <property type="match status" value="1"/>
</dbReference>
<dbReference type="InterPro" id="IPR001764">
    <property type="entry name" value="Glyco_hydro_3_N"/>
</dbReference>
<dbReference type="PRINTS" id="PR00133">
    <property type="entry name" value="GLHYDRLASE3"/>
</dbReference>
<dbReference type="Gene3D" id="3.40.50.1700">
    <property type="entry name" value="Glycoside hydrolase family 3 C-terminal domain"/>
    <property type="match status" value="1"/>
</dbReference>
<keyword evidence="6" id="KW-0326">Glycosidase</keyword>
<evidence type="ECO:0000313" key="9">
    <source>
        <dbReference type="Proteomes" id="UP000075420"/>
    </source>
</evidence>
<dbReference type="GO" id="GO:0009251">
    <property type="term" value="P:glucan catabolic process"/>
    <property type="evidence" value="ECO:0007669"/>
    <property type="project" value="TreeGrafter"/>
</dbReference>
<name>A0A150PUJ0_SORCE</name>
<dbReference type="EC" id="3.2.1.21" evidence="3"/>
<evidence type="ECO:0000313" key="8">
    <source>
        <dbReference type="EMBL" id="KYF59233.1"/>
    </source>
</evidence>
<dbReference type="Pfam" id="PF14310">
    <property type="entry name" value="Fn3-like"/>
    <property type="match status" value="1"/>
</dbReference>
<dbReference type="SUPFAM" id="SSF51445">
    <property type="entry name" value="(Trans)glycosidases"/>
    <property type="match status" value="1"/>
</dbReference>
<dbReference type="InterPro" id="IPR036962">
    <property type="entry name" value="Glyco_hydro_3_N_sf"/>
</dbReference>
<dbReference type="InterPro" id="IPR013783">
    <property type="entry name" value="Ig-like_fold"/>
</dbReference>
<evidence type="ECO:0000256" key="1">
    <source>
        <dbReference type="ARBA" id="ARBA00000448"/>
    </source>
</evidence>
<comment type="similarity">
    <text evidence="2">Belongs to the glycosyl hydrolase 3 family.</text>
</comment>
<dbReference type="EMBL" id="JELY01000478">
    <property type="protein sequence ID" value="KYF59233.1"/>
    <property type="molecule type" value="Genomic_DNA"/>
</dbReference>
<dbReference type="InterPro" id="IPR026891">
    <property type="entry name" value="Fn3-like"/>
</dbReference>
<reference evidence="8 9" key="1">
    <citation type="submission" date="2014-02" db="EMBL/GenBank/DDBJ databases">
        <title>The small core and large imbalanced accessory genome model reveals a collaborative survival strategy of Sorangium cellulosum strains in nature.</title>
        <authorList>
            <person name="Han K."/>
            <person name="Peng R."/>
            <person name="Blom J."/>
            <person name="Li Y.-Z."/>
        </authorList>
    </citation>
    <scope>NUCLEOTIDE SEQUENCE [LARGE SCALE GENOMIC DNA]</scope>
    <source>
        <strain evidence="8 9">So0157-25</strain>
    </source>
</reference>
<evidence type="ECO:0000256" key="2">
    <source>
        <dbReference type="ARBA" id="ARBA00005336"/>
    </source>
</evidence>